<proteinExistence type="predicted"/>
<protein>
    <submittedName>
        <fullName evidence="1">Uncharacterized protein</fullName>
    </submittedName>
</protein>
<evidence type="ECO:0000313" key="1">
    <source>
        <dbReference type="EMBL" id="QJB00149.1"/>
    </source>
</evidence>
<accession>A0A6M3M5U9</accession>
<reference evidence="1" key="1">
    <citation type="submission" date="2020-03" db="EMBL/GenBank/DDBJ databases">
        <title>The deep terrestrial virosphere.</title>
        <authorList>
            <person name="Holmfeldt K."/>
            <person name="Nilsson E."/>
            <person name="Simone D."/>
            <person name="Lopez-Fernandez M."/>
            <person name="Wu X."/>
            <person name="de Brujin I."/>
            <person name="Lundin D."/>
            <person name="Andersson A."/>
            <person name="Bertilsson S."/>
            <person name="Dopson M."/>
        </authorList>
    </citation>
    <scope>NUCLEOTIDE SEQUENCE</scope>
    <source>
        <strain evidence="1">MM171A00678</strain>
    </source>
</reference>
<organism evidence="1">
    <name type="scientific">viral metagenome</name>
    <dbReference type="NCBI Taxonomy" id="1070528"/>
    <lineage>
        <taxon>unclassified sequences</taxon>
        <taxon>metagenomes</taxon>
        <taxon>organismal metagenomes</taxon>
    </lineage>
</organism>
<gene>
    <name evidence="1" type="ORF">MM171A00678_0008</name>
</gene>
<dbReference type="AlphaFoldDB" id="A0A6M3M5U9"/>
<sequence length="206" mass="23854">MMSLDFESWKLLQHRSDFEVLEDPLSPLEELGIKRPRKRWNRLPDIKVIDGIFEAFEKDIYRAPEIARRLGVTVQTITRHREIVKRIMIHLNMANANKERTVDFTKGIFPPSTCPRPPTIFSWNVRRLSENSLVKTAEKVFDALPVHSSVGVSELSEKAGISWATAKKWLELIDYIQNQDELQILKVTRGNLEYSRKGKKGRPSKS</sequence>
<name>A0A6M3M5U9_9ZZZZ</name>
<dbReference type="EMBL" id="MT143683">
    <property type="protein sequence ID" value="QJB00149.1"/>
    <property type="molecule type" value="Genomic_DNA"/>
</dbReference>